<keyword evidence="1" id="KW-1133">Transmembrane helix</keyword>
<keyword evidence="1" id="KW-0812">Transmembrane</keyword>
<organism evidence="2 3">
    <name type="scientific">Pelagibaculum spongiae</name>
    <dbReference type="NCBI Taxonomy" id="2080658"/>
    <lineage>
        <taxon>Bacteria</taxon>
        <taxon>Pseudomonadati</taxon>
        <taxon>Pseudomonadota</taxon>
        <taxon>Gammaproteobacteria</taxon>
        <taxon>Oceanospirillales</taxon>
        <taxon>Pelagibaculum</taxon>
    </lineage>
</organism>
<dbReference type="RefSeq" id="WP_116687019.1">
    <property type="nucleotide sequence ID" value="NZ_CAWNYD010000003.1"/>
</dbReference>
<evidence type="ECO:0000256" key="1">
    <source>
        <dbReference type="SAM" id="Phobius"/>
    </source>
</evidence>
<reference evidence="2 3" key="1">
    <citation type="submission" date="2018-04" db="EMBL/GenBank/DDBJ databases">
        <title>Thalassorhabdus spongiae gen. nov., sp. nov., isolated from a marine sponge in South-West Iceland.</title>
        <authorList>
            <person name="Knobloch S."/>
            <person name="Daussin A."/>
            <person name="Johannsson R."/>
            <person name="Marteinsson V.T."/>
        </authorList>
    </citation>
    <scope>NUCLEOTIDE SEQUENCE [LARGE SCALE GENOMIC DNA]</scope>
    <source>
        <strain evidence="2 3">Hp12</strain>
    </source>
</reference>
<dbReference type="AlphaFoldDB" id="A0A2V1H314"/>
<keyword evidence="1" id="KW-0472">Membrane</keyword>
<comment type="caution">
    <text evidence="2">The sequence shown here is derived from an EMBL/GenBank/DDBJ whole genome shotgun (WGS) entry which is preliminary data.</text>
</comment>
<accession>A0A2V1H314</accession>
<feature type="transmembrane region" description="Helical" evidence="1">
    <location>
        <begin position="107"/>
        <end position="127"/>
    </location>
</feature>
<gene>
    <name evidence="2" type="ORF">DC094_10325</name>
</gene>
<feature type="transmembrane region" description="Helical" evidence="1">
    <location>
        <begin position="64"/>
        <end position="86"/>
    </location>
</feature>
<evidence type="ECO:0000313" key="3">
    <source>
        <dbReference type="Proteomes" id="UP000244906"/>
    </source>
</evidence>
<dbReference type="OrthoDB" id="9791120at2"/>
<protein>
    <submittedName>
        <fullName evidence="2">Uncharacterized protein</fullName>
    </submittedName>
</protein>
<keyword evidence="3" id="KW-1185">Reference proteome</keyword>
<feature type="transmembrane region" description="Helical" evidence="1">
    <location>
        <begin position="139"/>
        <end position="162"/>
    </location>
</feature>
<dbReference type="Proteomes" id="UP000244906">
    <property type="component" value="Unassembled WGS sequence"/>
</dbReference>
<feature type="transmembrane region" description="Helical" evidence="1">
    <location>
        <begin position="6"/>
        <end position="25"/>
    </location>
</feature>
<evidence type="ECO:0000313" key="2">
    <source>
        <dbReference type="EMBL" id="PVZ69687.1"/>
    </source>
</evidence>
<dbReference type="EMBL" id="QDDL01000003">
    <property type="protein sequence ID" value="PVZ69687.1"/>
    <property type="molecule type" value="Genomic_DNA"/>
</dbReference>
<name>A0A2V1H314_9GAMM</name>
<proteinExistence type="predicted"/>
<sequence length="166" mass="17875">MKKQVITIFSWIITLWTAKVFLSSLPYKFSLHPDTQHIFGTIGGWMQGIVGDTIGVWFAHYGSYAVGIAELIASSILLAPAVLFLLKKVAKVDLGIDRSVFHCIGGLFSACVMAGAVFFHLITPLGIEVLHQGKSDGGSLFYAAVSILILGSVMAIANFSLIKDKS</sequence>